<dbReference type="Gene3D" id="3.30.230.40">
    <property type="entry name" value="Imidazole glycerol phosphate dehydratase, domain 1"/>
    <property type="match status" value="2"/>
</dbReference>
<dbReference type="PROSITE" id="PS00954">
    <property type="entry name" value="IGP_DEHYDRATASE_1"/>
    <property type="match status" value="1"/>
</dbReference>
<gene>
    <name evidence="6 8" type="primary">hisB</name>
    <name evidence="8" type="ORF">I6N95_25285</name>
</gene>
<sequence length="195" mass="21486">MREGSLVRTTAETAITLYLALDEADPVCEIATGIGFLDHMLTLFARHSRISFSCQANGDLEVDGHHTAEDIGIVLGKCLKEALGDKSGINRYGNEYVPMDESLGFVALDLSGRSYLVFDAEFDNPKLGDFDTELVEEFFQAVAFNAEMNLHMKVLYGKNTHHKIEALFKAFGRALRQAIEVNPNIKGVNSTKGVL</sequence>
<dbReference type="InterPro" id="IPR000807">
    <property type="entry name" value="ImidazoleglycerolP_deHydtase"/>
</dbReference>
<dbReference type="PANTHER" id="PTHR23133:SF2">
    <property type="entry name" value="IMIDAZOLEGLYCEROL-PHOSPHATE DEHYDRATASE"/>
    <property type="match status" value="1"/>
</dbReference>
<dbReference type="EC" id="4.2.1.19" evidence="6 7"/>
<comment type="catalytic activity">
    <reaction evidence="6 7">
        <text>D-erythro-1-(imidazol-4-yl)glycerol 3-phosphate = 3-(imidazol-4-yl)-2-oxopropyl phosphate + H2O</text>
        <dbReference type="Rhea" id="RHEA:11040"/>
        <dbReference type="ChEBI" id="CHEBI:15377"/>
        <dbReference type="ChEBI" id="CHEBI:57766"/>
        <dbReference type="ChEBI" id="CHEBI:58278"/>
        <dbReference type="EC" id="4.2.1.19"/>
    </reaction>
</comment>
<dbReference type="SUPFAM" id="SSF54211">
    <property type="entry name" value="Ribosomal protein S5 domain 2-like"/>
    <property type="match status" value="2"/>
</dbReference>
<comment type="caution">
    <text evidence="8">The sequence shown here is derived from an EMBL/GenBank/DDBJ whole genome shotgun (WGS) entry which is preliminary data.</text>
</comment>
<dbReference type="FunFam" id="3.30.230.40:FF:000001">
    <property type="entry name" value="Imidazoleglycerol-phosphate dehydratase HisB"/>
    <property type="match status" value="1"/>
</dbReference>
<dbReference type="GO" id="GO:0005737">
    <property type="term" value="C:cytoplasm"/>
    <property type="evidence" value="ECO:0007669"/>
    <property type="project" value="UniProtKB-SubCell"/>
</dbReference>
<keyword evidence="6" id="KW-0963">Cytoplasm</keyword>
<accession>A0A940PGR6</accession>
<evidence type="ECO:0000313" key="8">
    <source>
        <dbReference type="EMBL" id="MBP1044327.1"/>
    </source>
</evidence>
<keyword evidence="9" id="KW-1185">Reference proteome</keyword>
<dbReference type="EMBL" id="JAEEGA010000025">
    <property type="protein sequence ID" value="MBP1044327.1"/>
    <property type="molecule type" value="Genomic_DNA"/>
</dbReference>
<evidence type="ECO:0000256" key="3">
    <source>
        <dbReference type="ARBA" id="ARBA00022605"/>
    </source>
</evidence>
<dbReference type="RefSeq" id="WP_209532712.1">
    <property type="nucleotide sequence ID" value="NZ_JAEEGA010000025.1"/>
</dbReference>
<dbReference type="CDD" id="cd07914">
    <property type="entry name" value="IGPD"/>
    <property type="match status" value="1"/>
</dbReference>
<comment type="subcellular location">
    <subcellularLocation>
        <location evidence="6 7">Cytoplasm</location>
    </subcellularLocation>
</comment>
<dbReference type="FunFam" id="3.30.230.40:FF:000003">
    <property type="entry name" value="Imidazoleglycerol-phosphate dehydratase HisB"/>
    <property type="match status" value="1"/>
</dbReference>
<proteinExistence type="inferred from homology"/>
<dbReference type="Pfam" id="PF00475">
    <property type="entry name" value="IGPD"/>
    <property type="match status" value="1"/>
</dbReference>
<dbReference type="GO" id="GO:0004424">
    <property type="term" value="F:imidazoleglycerol-phosphate dehydratase activity"/>
    <property type="evidence" value="ECO:0007669"/>
    <property type="project" value="UniProtKB-UniRule"/>
</dbReference>
<dbReference type="GO" id="GO:0000105">
    <property type="term" value="P:L-histidine biosynthetic process"/>
    <property type="evidence" value="ECO:0007669"/>
    <property type="project" value="UniProtKB-UniRule"/>
</dbReference>
<keyword evidence="5 6" id="KW-0456">Lyase</keyword>
<evidence type="ECO:0000256" key="6">
    <source>
        <dbReference type="HAMAP-Rule" id="MF_00076"/>
    </source>
</evidence>
<evidence type="ECO:0000256" key="7">
    <source>
        <dbReference type="RuleBase" id="RU000599"/>
    </source>
</evidence>
<dbReference type="NCBIfam" id="NF002114">
    <property type="entry name" value="PRK00951.2-4"/>
    <property type="match status" value="1"/>
</dbReference>
<dbReference type="InterPro" id="IPR020565">
    <property type="entry name" value="ImidazoleglycerP_deHydtase_CS"/>
</dbReference>
<dbReference type="InterPro" id="IPR020568">
    <property type="entry name" value="Ribosomal_Su5_D2-typ_SF"/>
</dbReference>
<comment type="pathway">
    <text evidence="1 6 7">Amino-acid biosynthesis; L-histidine biosynthesis; L-histidine from 5-phospho-alpha-D-ribose 1-diphosphate: step 6/9.</text>
</comment>
<comment type="similarity">
    <text evidence="6 7">Belongs to the imidazoleglycerol-phosphate dehydratase family.</text>
</comment>
<dbReference type="AlphaFoldDB" id="A0A940PGR6"/>
<protein>
    <recommendedName>
        <fullName evidence="2 6">Imidazoleglycerol-phosphate dehydratase</fullName>
        <shortName evidence="6">IGPD</shortName>
        <ecNumber evidence="6 7">4.2.1.19</ecNumber>
    </recommendedName>
</protein>
<dbReference type="InterPro" id="IPR038494">
    <property type="entry name" value="IGPD_sf"/>
</dbReference>
<evidence type="ECO:0000256" key="4">
    <source>
        <dbReference type="ARBA" id="ARBA00023102"/>
    </source>
</evidence>
<dbReference type="NCBIfam" id="NF002111">
    <property type="entry name" value="PRK00951.2-1"/>
    <property type="match status" value="1"/>
</dbReference>
<dbReference type="NCBIfam" id="NF002107">
    <property type="entry name" value="PRK00951.1-2"/>
    <property type="match status" value="1"/>
</dbReference>
<evidence type="ECO:0000256" key="1">
    <source>
        <dbReference type="ARBA" id="ARBA00005047"/>
    </source>
</evidence>
<evidence type="ECO:0000256" key="5">
    <source>
        <dbReference type="ARBA" id="ARBA00023239"/>
    </source>
</evidence>
<dbReference type="Proteomes" id="UP000674938">
    <property type="component" value="Unassembled WGS sequence"/>
</dbReference>
<dbReference type="HAMAP" id="MF_00076">
    <property type="entry name" value="HisB"/>
    <property type="match status" value="1"/>
</dbReference>
<reference evidence="8" key="1">
    <citation type="submission" date="2020-12" db="EMBL/GenBank/DDBJ databases">
        <title>Vagococcus allomyrinae sp. nov. and Enterococcus lavae sp. nov., isolated from the larvae of Allomyrina dichotoma.</title>
        <authorList>
            <person name="Lee S.D."/>
        </authorList>
    </citation>
    <scope>NUCLEOTIDE SEQUENCE</scope>
    <source>
        <strain evidence="8">BWB3-3</strain>
    </source>
</reference>
<evidence type="ECO:0000313" key="9">
    <source>
        <dbReference type="Proteomes" id="UP000674938"/>
    </source>
</evidence>
<dbReference type="PANTHER" id="PTHR23133">
    <property type="entry name" value="IMIDAZOLEGLYCEROL-PHOSPHATE DEHYDRATASE HIS7"/>
    <property type="match status" value="1"/>
</dbReference>
<dbReference type="PROSITE" id="PS00955">
    <property type="entry name" value="IGP_DEHYDRATASE_2"/>
    <property type="match status" value="1"/>
</dbReference>
<name>A0A940PGR6_9ENTE</name>
<evidence type="ECO:0000256" key="2">
    <source>
        <dbReference type="ARBA" id="ARBA00016664"/>
    </source>
</evidence>
<organism evidence="8 9">
    <name type="scientific">Vagococcus allomyrinae</name>
    <dbReference type="NCBI Taxonomy" id="2794353"/>
    <lineage>
        <taxon>Bacteria</taxon>
        <taxon>Bacillati</taxon>
        <taxon>Bacillota</taxon>
        <taxon>Bacilli</taxon>
        <taxon>Lactobacillales</taxon>
        <taxon>Enterococcaceae</taxon>
        <taxon>Vagococcus</taxon>
    </lineage>
</organism>
<keyword evidence="3 6" id="KW-0028">Amino-acid biosynthesis</keyword>
<keyword evidence="4 6" id="KW-0368">Histidine biosynthesis</keyword>